<evidence type="ECO:0000313" key="9">
    <source>
        <dbReference type="EMBL" id="MDI3423934.1"/>
    </source>
</evidence>
<evidence type="ECO:0000256" key="1">
    <source>
        <dbReference type="ARBA" id="ARBA00004429"/>
    </source>
</evidence>
<comment type="subcellular location">
    <subcellularLocation>
        <location evidence="1">Cell inner membrane</location>
        <topology evidence="1">Multi-pass membrane protein</topology>
    </subcellularLocation>
</comment>
<dbReference type="Gene3D" id="1.20.1250.20">
    <property type="entry name" value="MFS general substrate transporter like domains"/>
    <property type="match status" value="1"/>
</dbReference>
<dbReference type="InterPro" id="IPR036259">
    <property type="entry name" value="MFS_trans_sf"/>
</dbReference>
<dbReference type="Pfam" id="PF07690">
    <property type="entry name" value="MFS_1"/>
    <property type="match status" value="1"/>
</dbReference>
<feature type="domain" description="Major facilitator superfamily (MFS) profile" evidence="8">
    <location>
        <begin position="26"/>
        <end position="411"/>
    </location>
</feature>
<comment type="caution">
    <text evidence="9">The sequence shown here is derived from an EMBL/GenBank/DDBJ whole genome shotgun (WGS) entry which is preliminary data.</text>
</comment>
<evidence type="ECO:0000256" key="6">
    <source>
        <dbReference type="SAM" id="MobiDB-lite"/>
    </source>
</evidence>
<dbReference type="Proteomes" id="UP001237105">
    <property type="component" value="Unassembled WGS sequence"/>
</dbReference>
<proteinExistence type="predicted"/>
<reference evidence="9 10" key="1">
    <citation type="submission" date="2023-05" db="EMBL/GenBank/DDBJ databases">
        <title>Draft genome sequence of Streptomyces sp. B-S-A12 isolated from a cave soil in Thailand.</title>
        <authorList>
            <person name="Chamroensaksri N."/>
            <person name="Muangham S."/>
        </authorList>
    </citation>
    <scope>NUCLEOTIDE SEQUENCE [LARGE SCALE GENOMIC DNA]</scope>
    <source>
        <strain evidence="9 10">B-S-A12</strain>
    </source>
</reference>
<keyword evidence="5 7" id="KW-0472">Membrane</keyword>
<name>A0ABT6T7U5_9ACTN</name>
<keyword evidence="2" id="KW-0813">Transport</keyword>
<protein>
    <submittedName>
        <fullName evidence="9">MFS transporter</fullName>
    </submittedName>
</protein>
<feature type="transmembrane region" description="Helical" evidence="7">
    <location>
        <begin position="210"/>
        <end position="241"/>
    </location>
</feature>
<feature type="transmembrane region" description="Helical" evidence="7">
    <location>
        <begin position="262"/>
        <end position="283"/>
    </location>
</feature>
<keyword evidence="3 7" id="KW-0812">Transmembrane</keyword>
<feature type="transmembrane region" description="Helical" evidence="7">
    <location>
        <begin position="66"/>
        <end position="86"/>
    </location>
</feature>
<feature type="transmembrane region" description="Helical" evidence="7">
    <location>
        <begin position="352"/>
        <end position="375"/>
    </location>
</feature>
<dbReference type="InterPro" id="IPR020846">
    <property type="entry name" value="MFS_dom"/>
</dbReference>
<feature type="transmembrane region" description="Helical" evidence="7">
    <location>
        <begin position="98"/>
        <end position="117"/>
    </location>
</feature>
<dbReference type="EMBL" id="JASCIS010000067">
    <property type="protein sequence ID" value="MDI3423934.1"/>
    <property type="molecule type" value="Genomic_DNA"/>
</dbReference>
<feature type="transmembrane region" description="Helical" evidence="7">
    <location>
        <begin position="327"/>
        <end position="346"/>
    </location>
</feature>
<sequence>MPAATARAGARDNTAPATRKRPTPRQLPALWLALLAAPVAAGANAPVLILPDMADSLGVRTTTATWLVTAFAWGMAVGTPLMAGLLRRRGPRTTLTAAALTVAAGTATVSLAPWLPLALTGRAAQAVGGAGLVAVAMNLAGTARRMGVITSGFGVLGAFGPLLGQTLTTTVSWRLSLAVSALALLAVPAVRRHALPVPPPAGPFDGRGATLLLTCVTALVLLPTAPLAALPVAAVAAPLLARHLRRTPDGFTPTALLRSRPFRTAAAAALTLSTSYFTLLFAVPELLADRTGLDTRTIGTGQLAAMLAGSALSWLLAAASPRLPRTAAYAILLGLGTLAAALAALATSAPLLLLATAAAIFTSTGANAVLSLYAAHAAPEHQRPAAIALFVLSYQLGSALGPALAALLVLG</sequence>
<accession>A0ABT6T7U5</accession>
<keyword evidence="4 7" id="KW-1133">Transmembrane helix</keyword>
<evidence type="ECO:0000256" key="2">
    <source>
        <dbReference type="ARBA" id="ARBA00022448"/>
    </source>
</evidence>
<feature type="region of interest" description="Disordered" evidence="6">
    <location>
        <begin position="1"/>
        <end position="22"/>
    </location>
</feature>
<dbReference type="SUPFAM" id="SSF103473">
    <property type="entry name" value="MFS general substrate transporter"/>
    <property type="match status" value="1"/>
</dbReference>
<dbReference type="InterPro" id="IPR011701">
    <property type="entry name" value="MFS"/>
</dbReference>
<evidence type="ECO:0000259" key="8">
    <source>
        <dbReference type="PROSITE" id="PS50850"/>
    </source>
</evidence>
<evidence type="ECO:0000256" key="5">
    <source>
        <dbReference type="ARBA" id="ARBA00023136"/>
    </source>
</evidence>
<feature type="transmembrane region" description="Helical" evidence="7">
    <location>
        <begin position="303"/>
        <end position="320"/>
    </location>
</feature>
<organism evidence="9 10">
    <name type="scientific">Streptomyces luteolus</name>
    <dbReference type="NCBI Taxonomy" id="3043615"/>
    <lineage>
        <taxon>Bacteria</taxon>
        <taxon>Bacillati</taxon>
        <taxon>Actinomycetota</taxon>
        <taxon>Actinomycetes</taxon>
        <taxon>Kitasatosporales</taxon>
        <taxon>Streptomycetaceae</taxon>
        <taxon>Streptomyces</taxon>
    </lineage>
</organism>
<evidence type="ECO:0000256" key="3">
    <source>
        <dbReference type="ARBA" id="ARBA00022692"/>
    </source>
</evidence>
<evidence type="ECO:0000256" key="7">
    <source>
        <dbReference type="SAM" id="Phobius"/>
    </source>
</evidence>
<gene>
    <name evidence="9" type="ORF">QIT00_36250</name>
</gene>
<keyword evidence="10" id="KW-1185">Reference proteome</keyword>
<evidence type="ECO:0000313" key="10">
    <source>
        <dbReference type="Proteomes" id="UP001237105"/>
    </source>
</evidence>
<feature type="transmembrane region" description="Helical" evidence="7">
    <location>
        <begin position="123"/>
        <end position="141"/>
    </location>
</feature>
<evidence type="ECO:0000256" key="4">
    <source>
        <dbReference type="ARBA" id="ARBA00022989"/>
    </source>
</evidence>
<dbReference type="RefSeq" id="WP_282539762.1">
    <property type="nucleotide sequence ID" value="NZ_JASCIS010000067.1"/>
</dbReference>
<feature type="transmembrane region" description="Helical" evidence="7">
    <location>
        <begin position="387"/>
        <end position="410"/>
    </location>
</feature>
<dbReference type="PANTHER" id="PTHR23501:SF191">
    <property type="entry name" value="VACUOLAR BASIC AMINO ACID TRANSPORTER 4"/>
    <property type="match status" value="1"/>
</dbReference>
<dbReference type="PANTHER" id="PTHR23501">
    <property type="entry name" value="MAJOR FACILITATOR SUPERFAMILY"/>
    <property type="match status" value="1"/>
</dbReference>
<dbReference type="PROSITE" id="PS50850">
    <property type="entry name" value="MFS"/>
    <property type="match status" value="1"/>
</dbReference>